<dbReference type="InterPro" id="IPR036770">
    <property type="entry name" value="Ankyrin_rpt-contain_sf"/>
</dbReference>
<feature type="repeat" description="ANK" evidence="3">
    <location>
        <begin position="91"/>
        <end position="123"/>
    </location>
</feature>
<organism evidence="4 5">
    <name type="scientific">Jannaschia faecimaris</name>
    <dbReference type="NCBI Taxonomy" id="1244108"/>
    <lineage>
        <taxon>Bacteria</taxon>
        <taxon>Pseudomonadati</taxon>
        <taxon>Pseudomonadota</taxon>
        <taxon>Alphaproteobacteria</taxon>
        <taxon>Rhodobacterales</taxon>
        <taxon>Roseobacteraceae</taxon>
        <taxon>Jannaschia</taxon>
    </lineage>
</organism>
<proteinExistence type="predicted"/>
<evidence type="ECO:0000313" key="5">
    <source>
        <dbReference type="Proteomes" id="UP000198914"/>
    </source>
</evidence>
<dbReference type="InterPro" id="IPR002110">
    <property type="entry name" value="Ankyrin_rpt"/>
</dbReference>
<keyword evidence="5" id="KW-1185">Reference proteome</keyword>
<dbReference type="Pfam" id="PF12796">
    <property type="entry name" value="Ank_2"/>
    <property type="match status" value="1"/>
</dbReference>
<gene>
    <name evidence="4" type="ORF">SAMN05444004_12515</name>
</gene>
<protein>
    <submittedName>
        <fullName evidence="4">Ankyrin repeat-containing protein</fullName>
    </submittedName>
</protein>
<reference evidence="5" key="1">
    <citation type="submission" date="2016-10" db="EMBL/GenBank/DDBJ databases">
        <authorList>
            <person name="Varghese N."/>
            <person name="Submissions S."/>
        </authorList>
    </citation>
    <scope>NUCLEOTIDE SEQUENCE [LARGE SCALE GENOMIC DNA]</scope>
    <source>
        <strain evidence="5">DSM 100420</strain>
    </source>
</reference>
<evidence type="ECO:0000256" key="1">
    <source>
        <dbReference type="ARBA" id="ARBA00022737"/>
    </source>
</evidence>
<dbReference type="Proteomes" id="UP000198914">
    <property type="component" value="Unassembled WGS sequence"/>
</dbReference>
<dbReference type="PANTHER" id="PTHR24171">
    <property type="entry name" value="ANKYRIN REPEAT DOMAIN-CONTAINING PROTEIN 39-RELATED"/>
    <property type="match status" value="1"/>
</dbReference>
<dbReference type="SMART" id="SM00248">
    <property type="entry name" value="ANK"/>
    <property type="match status" value="4"/>
</dbReference>
<evidence type="ECO:0000256" key="3">
    <source>
        <dbReference type="PROSITE-ProRule" id="PRU00023"/>
    </source>
</evidence>
<dbReference type="SUPFAM" id="SSF48403">
    <property type="entry name" value="Ankyrin repeat"/>
    <property type="match status" value="1"/>
</dbReference>
<dbReference type="AlphaFoldDB" id="A0A1H3U749"/>
<accession>A0A1H3U749</accession>
<dbReference type="EMBL" id="FNPX01000025">
    <property type="protein sequence ID" value="SDZ58276.1"/>
    <property type="molecule type" value="Genomic_DNA"/>
</dbReference>
<sequence>MRNKFKLIPFAGRMGVCATDQNDWTALHIAAWNGMSKSFDFLLAQPEMDVNAMNKRKSTLLMIASRSGNLAVLELLLGQKEAKVDTKPEYCGRTAIIEAAVQGHISVVQTLIAHDASVNLVDKTGRNSALIEALKNGHDDISLFLLRSGLSDFSAHDLRLRAAIWCGRCGNNGLLSKLDIAMRGFFNRLDRASS</sequence>
<dbReference type="Gene3D" id="1.25.40.20">
    <property type="entry name" value="Ankyrin repeat-containing domain"/>
    <property type="match status" value="1"/>
</dbReference>
<keyword evidence="1" id="KW-0677">Repeat</keyword>
<name>A0A1H3U749_9RHOB</name>
<evidence type="ECO:0000313" key="4">
    <source>
        <dbReference type="EMBL" id="SDZ58276.1"/>
    </source>
</evidence>
<dbReference type="PROSITE" id="PS50088">
    <property type="entry name" value="ANK_REPEAT"/>
    <property type="match status" value="1"/>
</dbReference>
<dbReference type="Pfam" id="PF00023">
    <property type="entry name" value="Ank"/>
    <property type="match status" value="1"/>
</dbReference>
<keyword evidence="2 3" id="KW-0040">ANK repeat</keyword>
<evidence type="ECO:0000256" key="2">
    <source>
        <dbReference type="ARBA" id="ARBA00023043"/>
    </source>
</evidence>
<dbReference type="PROSITE" id="PS50297">
    <property type="entry name" value="ANK_REP_REGION"/>
    <property type="match status" value="1"/>
</dbReference>
<dbReference type="STRING" id="1244108.SAMN05444004_12515"/>
<dbReference type="PANTHER" id="PTHR24171:SF9">
    <property type="entry name" value="ANKYRIN REPEAT DOMAIN-CONTAINING PROTEIN 39"/>
    <property type="match status" value="1"/>
</dbReference>
<dbReference type="RefSeq" id="WP_170831509.1">
    <property type="nucleotide sequence ID" value="NZ_FNPX01000025.1"/>
</dbReference>